<dbReference type="AlphaFoldDB" id="A8N4S7"/>
<dbReference type="GeneID" id="6006306"/>
<name>A8N4S7_COPC7</name>
<dbReference type="KEGG" id="cci:CC1G_11139"/>
<dbReference type="VEuPathDB" id="FungiDB:CC1G_11139"/>
<proteinExistence type="predicted"/>
<comment type="caution">
    <text evidence="1">The sequence shown here is derived from an EMBL/GenBank/DDBJ whole genome shotgun (WGS) entry which is preliminary data.</text>
</comment>
<protein>
    <submittedName>
        <fullName evidence="1">Uncharacterized protein</fullName>
    </submittedName>
</protein>
<evidence type="ECO:0000313" key="2">
    <source>
        <dbReference type="Proteomes" id="UP000001861"/>
    </source>
</evidence>
<dbReference type="RefSeq" id="XP_001829869.2">
    <property type="nucleotide sequence ID" value="XM_001829817.2"/>
</dbReference>
<keyword evidence="2" id="KW-1185">Reference proteome</keyword>
<dbReference type="OrthoDB" id="3222645at2759"/>
<evidence type="ECO:0000313" key="1">
    <source>
        <dbReference type="EMBL" id="EAU91953.2"/>
    </source>
</evidence>
<dbReference type="HOGENOM" id="CLU_2722133_0_0_1"/>
<dbReference type="Proteomes" id="UP000001861">
    <property type="component" value="Unassembled WGS sequence"/>
</dbReference>
<accession>A8N4S7</accession>
<dbReference type="InParanoid" id="A8N4S7"/>
<organism evidence="1 2">
    <name type="scientific">Coprinopsis cinerea (strain Okayama-7 / 130 / ATCC MYA-4618 / FGSC 9003)</name>
    <name type="common">Inky cap fungus</name>
    <name type="synonym">Hormographiella aspergillata</name>
    <dbReference type="NCBI Taxonomy" id="240176"/>
    <lineage>
        <taxon>Eukaryota</taxon>
        <taxon>Fungi</taxon>
        <taxon>Dikarya</taxon>
        <taxon>Basidiomycota</taxon>
        <taxon>Agaricomycotina</taxon>
        <taxon>Agaricomycetes</taxon>
        <taxon>Agaricomycetidae</taxon>
        <taxon>Agaricales</taxon>
        <taxon>Agaricineae</taxon>
        <taxon>Psathyrellaceae</taxon>
        <taxon>Coprinopsis</taxon>
    </lineage>
</organism>
<gene>
    <name evidence="1" type="ORF">CC1G_11139</name>
</gene>
<sequence length="72" mass="8098">MENIYDEGNPNDLKRPTLGNIDLGTRKFYTVKGQDGKLIRRTDLLVRPKVVLAHTLEELVPTVPLVPANCKL</sequence>
<reference evidence="1 2" key="1">
    <citation type="journal article" date="2010" name="Proc. Natl. Acad. Sci. U.S.A.">
        <title>Insights into evolution of multicellular fungi from the assembled chromosomes of the mushroom Coprinopsis cinerea (Coprinus cinereus).</title>
        <authorList>
            <person name="Stajich J.E."/>
            <person name="Wilke S.K."/>
            <person name="Ahren D."/>
            <person name="Au C.H."/>
            <person name="Birren B.W."/>
            <person name="Borodovsky M."/>
            <person name="Burns C."/>
            <person name="Canback B."/>
            <person name="Casselton L.A."/>
            <person name="Cheng C.K."/>
            <person name="Deng J."/>
            <person name="Dietrich F.S."/>
            <person name="Fargo D.C."/>
            <person name="Farman M.L."/>
            <person name="Gathman A.C."/>
            <person name="Goldberg J."/>
            <person name="Guigo R."/>
            <person name="Hoegger P.J."/>
            <person name="Hooker J.B."/>
            <person name="Huggins A."/>
            <person name="James T.Y."/>
            <person name="Kamada T."/>
            <person name="Kilaru S."/>
            <person name="Kodira C."/>
            <person name="Kues U."/>
            <person name="Kupfer D."/>
            <person name="Kwan H.S."/>
            <person name="Lomsadze A."/>
            <person name="Li W."/>
            <person name="Lilly W.W."/>
            <person name="Ma L.J."/>
            <person name="Mackey A.J."/>
            <person name="Manning G."/>
            <person name="Martin F."/>
            <person name="Muraguchi H."/>
            <person name="Natvig D.O."/>
            <person name="Palmerini H."/>
            <person name="Ramesh M.A."/>
            <person name="Rehmeyer C.J."/>
            <person name="Roe B.A."/>
            <person name="Shenoy N."/>
            <person name="Stanke M."/>
            <person name="Ter-Hovhannisyan V."/>
            <person name="Tunlid A."/>
            <person name="Velagapudi R."/>
            <person name="Vision T.J."/>
            <person name="Zeng Q."/>
            <person name="Zolan M.E."/>
            <person name="Pukkila P.J."/>
        </authorList>
    </citation>
    <scope>NUCLEOTIDE SEQUENCE [LARGE SCALE GENOMIC DNA]</scope>
    <source>
        <strain evidence="2">Okayama-7 / 130 / ATCC MYA-4618 / FGSC 9003</strain>
    </source>
</reference>
<dbReference type="EMBL" id="AACS02000003">
    <property type="protein sequence ID" value="EAU91953.2"/>
    <property type="molecule type" value="Genomic_DNA"/>
</dbReference>